<protein>
    <submittedName>
        <fullName evidence="1">Uncharacterized protein</fullName>
    </submittedName>
</protein>
<name>A0A517NP30_9BACT</name>
<proteinExistence type="predicted"/>
<gene>
    <name evidence="1" type="ORF">K239x_08170</name>
</gene>
<evidence type="ECO:0000313" key="2">
    <source>
        <dbReference type="Proteomes" id="UP000319817"/>
    </source>
</evidence>
<keyword evidence="2" id="KW-1185">Reference proteome</keyword>
<dbReference type="EMBL" id="CP036526">
    <property type="protein sequence ID" value="QDT08874.1"/>
    <property type="molecule type" value="Genomic_DNA"/>
</dbReference>
<organism evidence="1 2">
    <name type="scientific">Stieleria marina</name>
    <dbReference type="NCBI Taxonomy" id="1930275"/>
    <lineage>
        <taxon>Bacteria</taxon>
        <taxon>Pseudomonadati</taxon>
        <taxon>Planctomycetota</taxon>
        <taxon>Planctomycetia</taxon>
        <taxon>Pirellulales</taxon>
        <taxon>Pirellulaceae</taxon>
        <taxon>Stieleria</taxon>
    </lineage>
</organism>
<dbReference type="Proteomes" id="UP000319817">
    <property type="component" value="Chromosome"/>
</dbReference>
<reference evidence="1 2" key="1">
    <citation type="submission" date="2019-02" db="EMBL/GenBank/DDBJ databases">
        <title>Deep-cultivation of Planctomycetes and their phenomic and genomic characterization uncovers novel biology.</title>
        <authorList>
            <person name="Wiegand S."/>
            <person name="Jogler M."/>
            <person name="Boedeker C."/>
            <person name="Pinto D."/>
            <person name="Vollmers J."/>
            <person name="Rivas-Marin E."/>
            <person name="Kohn T."/>
            <person name="Peeters S.H."/>
            <person name="Heuer A."/>
            <person name="Rast P."/>
            <person name="Oberbeckmann S."/>
            <person name="Bunk B."/>
            <person name="Jeske O."/>
            <person name="Meyerdierks A."/>
            <person name="Storesund J.E."/>
            <person name="Kallscheuer N."/>
            <person name="Luecker S."/>
            <person name="Lage O.M."/>
            <person name="Pohl T."/>
            <person name="Merkel B.J."/>
            <person name="Hornburger P."/>
            <person name="Mueller R.-W."/>
            <person name="Bruemmer F."/>
            <person name="Labrenz M."/>
            <person name="Spormann A.M."/>
            <person name="Op den Camp H."/>
            <person name="Overmann J."/>
            <person name="Amann R."/>
            <person name="Jetten M.S.M."/>
            <person name="Mascher T."/>
            <person name="Medema M.H."/>
            <person name="Devos D.P."/>
            <person name="Kaster A.-K."/>
            <person name="Ovreas L."/>
            <person name="Rohde M."/>
            <person name="Galperin M.Y."/>
            <person name="Jogler C."/>
        </authorList>
    </citation>
    <scope>NUCLEOTIDE SEQUENCE [LARGE SCALE GENOMIC DNA]</scope>
    <source>
        <strain evidence="1 2">K23_9</strain>
    </source>
</reference>
<evidence type="ECO:0000313" key="1">
    <source>
        <dbReference type="EMBL" id="QDT08874.1"/>
    </source>
</evidence>
<accession>A0A517NP30</accession>
<sequence length="229" mass="25300">MLDSSSDSARKSSVNLVRSSHSWTEADSAAGFVLRYLSPMQRQLTLLLGSKEHADEALKILLAHLVQAGFGEHKRGRLRDFLVRGVRSCAKARLNDMPEAERAGVDLGSVTLGSKEWLSFWRDCMLERAWRALERHEHKQPDVPVFSVLSVATENPKASSEAVAAKVKEQFQIDLSAVQVDQVLTPARALFAQLIADEIVETLQSPTKNDVKEEIKLLGMAHAFNGVAV</sequence>
<dbReference type="AlphaFoldDB" id="A0A517NP30"/>